<name>A0A1F6N9S5_9BACT</name>
<dbReference type="Proteomes" id="UP000178726">
    <property type="component" value="Unassembled WGS sequence"/>
</dbReference>
<keyword evidence="1" id="KW-0479">Metal-binding</keyword>
<feature type="domain" description="Calcineurin-like phosphoesterase" evidence="4">
    <location>
        <begin position="89"/>
        <end position="262"/>
    </location>
</feature>
<dbReference type="InterPro" id="IPR029052">
    <property type="entry name" value="Metallo-depent_PP-like"/>
</dbReference>
<keyword evidence="3" id="KW-0472">Membrane</keyword>
<evidence type="ECO:0000256" key="2">
    <source>
        <dbReference type="ARBA" id="ARBA00022801"/>
    </source>
</evidence>
<feature type="transmembrane region" description="Helical" evidence="3">
    <location>
        <begin position="21"/>
        <end position="40"/>
    </location>
</feature>
<dbReference type="InterPro" id="IPR051158">
    <property type="entry name" value="Metallophosphoesterase_sf"/>
</dbReference>
<dbReference type="Pfam" id="PF00149">
    <property type="entry name" value="Metallophos"/>
    <property type="match status" value="1"/>
</dbReference>
<dbReference type="GO" id="GO:0008758">
    <property type="term" value="F:UDP-2,3-diacylglucosamine hydrolase activity"/>
    <property type="evidence" value="ECO:0007669"/>
    <property type="project" value="TreeGrafter"/>
</dbReference>
<gene>
    <name evidence="5" type="ORF">A3I29_02680</name>
</gene>
<dbReference type="GO" id="GO:0046872">
    <property type="term" value="F:metal ion binding"/>
    <property type="evidence" value="ECO:0007669"/>
    <property type="project" value="UniProtKB-KW"/>
</dbReference>
<comment type="caution">
    <text evidence="5">The sequence shown here is derived from an EMBL/GenBank/DDBJ whole genome shotgun (WGS) entry which is preliminary data.</text>
</comment>
<keyword evidence="3" id="KW-0812">Transmembrane</keyword>
<dbReference type="SUPFAM" id="SSF56300">
    <property type="entry name" value="Metallo-dependent phosphatases"/>
    <property type="match status" value="1"/>
</dbReference>
<evidence type="ECO:0000259" key="4">
    <source>
        <dbReference type="Pfam" id="PF00149"/>
    </source>
</evidence>
<dbReference type="Gene3D" id="3.60.21.10">
    <property type="match status" value="1"/>
</dbReference>
<accession>A0A1F6N9S5</accession>
<dbReference type="AlphaFoldDB" id="A0A1F6N9S5"/>
<reference evidence="5 6" key="1">
    <citation type="journal article" date="2016" name="Nat. Commun.">
        <title>Thousands of microbial genomes shed light on interconnected biogeochemical processes in an aquifer system.</title>
        <authorList>
            <person name="Anantharaman K."/>
            <person name="Brown C.T."/>
            <person name="Hug L.A."/>
            <person name="Sharon I."/>
            <person name="Castelle C.J."/>
            <person name="Probst A.J."/>
            <person name="Thomas B.C."/>
            <person name="Singh A."/>
            <person name="Wilkins M.J."/>
            <person name="Karaoz U."/>
            <person name="Brodie E.L."/>
            <person name="Williams K.H."/>
            <person name="Hubbard S.S."/>
            <person name="Banfield J.F."/>
        </authorList>
    </citation>
    <scope>NUCLEOTIDE SEQUENCE [LARGE SCALE GENOMIC DNA]</scope>
</reference>
<keyword evidence="2" id="KW-0378">Hydrolase</keyword>
<dbReference type="PANTHER" id="PTHR31302">
    <property type="entry name" value="TRANSMEMBRANE PROTEIN WITH METALLOPHOSPHOESTERASE DOMAIN-RELATED"/>
    <property type="match status" value="1"/>
</dbReference>
<dbReference type="EMBL" id="MFQK01000041">
    <property type="protein sequence ID" value="OGH80528.1"/>
    <property type="molecule type" value="Genomic_DNA"/>
</dbReference>
<dbReference type="GO" id="GO:0009245">
    <property type="term" value="P:lipid A biosynthetic process"/>
    <property type="evidence" value="ECO:0007669"/>
    <property type="project" value="TreeGrafter"/>
</dbReference>
<proteinExistence type="predicted"/>
<evidence type="ECO:0000313" key="5">
    <source>
        <dbReference type="EMBL" id="OGH80528.1"/>
    </source>
</evidence>
<sequence length="327" mass="37224">MRQWKKIEFKLHYILSKIGVPVAYVYIFAASSGLFFLWQTGSNNKYILSFLLVFSIVIILYARFIEPRWLNVYRIKIPVSEAVLNKPITVALIADLHASHYKKSDWIRRIVKEVLANKPDLILIAGDLINNHFPVDTEVDYLDPLRELTHLPIYYVLGNHDYGTARPQVYFFDDRSEEVVNKMKALGIPLLKNNLVEIVIAGEKITIFGCDDLWSRPIDYSALDTGDTKTPLLFVTHNPDTVMAWPTHIPKPLFTFSGHSHGGQFALFGFPLGSATMQLGRKYYRGVHSYHGLSFYVSPGLGESTIPFRFGVRPELSFITLTPKTAD</sequence>
<organism evidence="5 6">
    <name type="scientific">Candidatus Magasanikbacteria bacterium RIFCSPLOWO2_02_FULL_44_11</name>
    <dbReference type="NCBI Taxonomy" id="1798689"/>
    <lineage>
        <taxon>Bacteria</taxon>
        <taxon>Candidatus Magasanikiibacteriota</taxon>
    </lineage>
</organism>
<evidence type="ECO:0000256" key="1">
    <source>
        <dbReference type="ARBA" id="ARBA00022723"/>
    </source>
</evidence>
<keyword evidence="3" id="KW-1133">Transmembrane helix</keyword>
<protein>
    <recommendedName>
        <fullName evidence="4">Calcineurin-like phosphoesterase domain-containing protein</fullName>
    </recommendedName>
</protein>
<dbReference type="InterPro" id="IPR004843">
    <property type="entry name" value="Calcineurin-like_PHP"/>
</dbReference>
<dbReference type="GO" id="GO:0016020">
    <property type="term" value="C:membrane"/>
    <property type="evidence" value="ECO:0007669"/>
    <property type="project" value="GOC"/>
</dbReference>
<evidence type="ECO:0000256" key="3">
    <source>
        <dbReference type="SAM" id="Phobius"/>
    </source>
</evidence>
<evidence type="ECO:0000313" key="6">
    <source>
        <dbReference type="Proteomes" id="UP000178726"/>
    </source>
</evidence>
<dbReference type="PANTHER" id="PTHR31302:SF31">
    <property type="entry name" value="PHOSPHODIESTERASE YAEI"/>
    <property type="match status" value="1"/>
</dbReference>
<feature type="transmembrane region" description="Helical" evidence="3">
    <location>
        <begin position="46"/>
        <end position="65"/>
    </location>
</feature>